<evidence type="ECO:0000256" key="4">
    <source>
        <dbReference type="ARBA" id="ARBA00022741"/>
    </source>
</evidence>
<dbReference type="Gene3D" id="3.80.10.10">
    <property type="entry name" value="Ribonuclease Inhibitor"/>
    <property type="match status" value="1"/>
</dbReference>
<dbReference type="Pfam" id="PF00931">
    <property type="entry name" value="NB-ARC"/>
    <property type="match status" value="1"/>
</dbReference>
<dbReference type="InterPro" id="IPR036388">
    <property type="entry name" value="WH-like_DNA-bd_sf"/>
</dbReference>
<dbReference type="Pfam" id="PF23598">
    <property type="entry name" value="LRR_14"/>
    <property type="match status" value="1"/>
</dbReference>
<dbReference type="PANTHER" id="PTHR23155">
    <property type="entry name" value="DISEASE RESISTANCE PROTEIN RP"/>
    <property type="match status" value="1"/>
</dbReference>
<dbReference type="AlphaFoldDB" id="A0AAV8HBP1"/>
<evidence type="ECO:0000259" key="10">
    <source>
        <dbReference type="Pfam" id="PF23598"/>
    </source>
</evidence>
<proteinExistence type="inferred from homology"/>
<dbReference type="InterPro" id="IPR058922">
    <property type="entry name" value="WHD_DRP"/>
</dbReference>
<dbReference type="InterPro" id="IPR044974">
    <property type="entry name" value="Disease_R_plants"/>
</dbReference>
<dbReference type="Gene3D" id="1.20.5.4130">
    <property type="match status" value="1"/>
</dbReference>
<dbReference type="GO" id="GO:0043531">
    <property type="term" value="F:ADP binding"/>
    <property type="evidence" value="ECO:0007669"/>
    <property type="project" value="InterPro"/>
</dbReference>
<dbReference type="Gene3D" id="1.10.8.430">
    <property type="entry name" value="Helical domain of apoptotic protease-activating factors"/>
    <property type="match status" value="1"/>
</dbReference>
<dbReference type="Pfam" id="PF18052">
    <property type="entry name" value="Rx_N"/>
    <property type="match status" value="1"/>
</dbReference>
<evidence type="ECO:0000256" key="6">
    <source>
        <dbReference type="SAM" id="SignalP"/>
    </source>
</evidence>
<dbReference type="InterPro" id="IPR032675">
    <property type="entry name" value="LRR_dom_sf"/>
</dbReference>
<dbReference type="EMBL" id="JAMFTS010000001">
    <property type="protein sequence ID" value="KAJ4813546.1"/>
    <property type="molecule type" value="Genomic_DNA"/>
</dbReference>
<comment type="caution">
    <text evidence="11">The sequence shown here is derived from an EMBL/GenBank/DDBJ whole genome shotgun (WGS) entry which is preliminary data.</text>
</comment>
<keyword evidence="2" id="KW-0433">Leucine-rich repeat</keyword>
<dbReference type="GO" id="GO:0042742">
    <property type="term" value="P:defense response to bacterium"/>
    <property type="evidence" value="ECO:0007669"/>
    <property type="project" value="UniProtKB-ARBA"/>
</dbReference>
<gene>
    <name evidence="11" type="ORF">LUZ62_026112</name>
</gene>
<dbReference type="InterPro" id="IPR042197">
    <property type="entry name" value="Apaf_helical"/>
</dbReference>
<dbReference type="InterPro" id="IPR027417">
    <property type="entry name" value="P-loop_NTPase"/>
</dbReference>
<organism evidence="11 12">
    <name type="scientific">Rhynchospora pubera</name>
    <dbReference type="NCBI Taxonomy" id="906938"/>
    <lineage>
        <taxon>Eukaryota</taxon>
        <taxon>Viridiplantae</taxon>
        <taxon>Streptophyta</taxon>
        <taxon>Embryophyta</taxon>
        <taxon>Tracheophyta</taxon>
        <taxon>Spermatophyta</taxon>
        <taxon>Magnoliopsida</taxon>
        <taxon>Liliopsida</taxon>
        <taxon>Poales</taxon>
        <taxon>Cyperaceae</taxon>
        <taxon>Cyperoideae</taxon>
        <taxon>Rhynchosporeae</taxon>
        <taxon>Rhynchospora</taxon>
    </lineage>
</organism>
<keyword evidence="4" id="KW-0547">Nucleotide-binding</keyword>
<evidence type="ECO:0000256" key="3">
    <source>
        <dbReference type="ARBA" id="ARBA00022737"/>
    </source>
</evidence>
<keyword evidence="6" id="KW-0732">Signal</keyword>
<feature type="domain" description="NB-ARC" evidence="7">
    <location>
        <begin position="195"/>
        <end position="359"/>
    </location>
</feature>
<dbReference type="PRINTS" id="PR00364">
    <property type="entry name" value="DISEASERSIST"/>
</dbReference>
<feature type="domain" description="Disease resistance protein winged helix" evidence="9">
    <location>
        <begin position="448"/>
        <end position="519"/>
    </location>
</feature>
<dbReference type="InterPro" id="IPR055414">
    <property type="entry name" value="LRR_R13L4/SHOC2-like"/>
</dbReference>
<dbReference type="GO" id="GO:0009626">
    <property type="term" value="P:plant-type hypersensitive response"/>
    <property type="evidence" value="ECO:0007669"/>
    <property type="project" value="UniProtKB-ARBA"/>
</dbReference>
<dbReference type="PANTHER" id="PTHR23155:SF1232">
    <property type="entry name" value="OS09G0270700 PROTEIN"/>
    <property type="match status" value="1"/>
</dbReference>
<feature type="domain" description="Disease resistance R13L4/SHOC-2-like LRR" evidence="10">
    <location>
        <begin position="564"/>
        <end position="889"/>
    </location>
</feature>
<evidence type="ECO:0000313" key="11">
    <source>
        <dbReference type="EMBL" id="KAJ4813546.1"/>
    </source>
</evidence>
<dbReference type="SUPFAM" id="SSF52058">
    <property type="entry name" value="L domain-like"/>
    <property type="match status" value="1"/>
</dbReference>
<comment type="similarity">
    <text evidence="1">Belongs to the disease resistance NB-LRR family.</text>
</comment>
<dbReference type="InterPro" id="IPR041118">
    <property type="entry name" value="Rx_N"/>
</dbReference>
<evidence type="ECO:0000259" key="9">
    <source>
        <dbReference type="Pfam" id="PF23559"/>
    </source>
</evidence>
<dbReference type="FunFam" id="3.40.50.300:FF:001091">
    <property type="entry name" value="Probable disease resistance protein At1g61300"/>
    <property type="match status" value="1"/>
</dbReference>
<feature type="signal peptide" evidence="6">
    <location>
        <begin position="1"/>
        <end position="20"/>
    </location>
</feature>
<keyword evidence="5" id="KW-0611">Plant defense</keyword>
<evidence type="ECO:0000259" key="8">
    <source>
        <dbReference type="Pfam" id="PF18052"/>
    </source>
</evidence>
<keyword evidence="3" id="KW-0677">Repeat</keyword>
<keyword evidence="12" id="KW-1185">Reference proteome</keyword>
<evidence type="ECO:0000313" key="12">
    <source>
        <dbReference type="Proteomes" id="UP001140206"/>
    </source>
</evidence>
<evidence type="ECO:0000256" key="2">
    <source>
        <dbReference type="ARBA" id="ARBA00022614"/>
    </source>
</evidence>
<reference evidence="11" key="1">
    <citation type="submission" date="2022-08" db="EMBL/GenBank/DDBJ databases">
        <authorList>
            <person name="Marques A."/>
        </authorList>
    </citation>
    <scope>NUCLEOTIDE SEQUENCE</scope>
    <source>
        <strain evidence="11">RhyPub2mFocal</strain>
        <tissue evidence="11">Leaves</tissue>
    </source>
</reference>
<evidence type="ECO:0000259" key="7">
    <source>
        <dbReference type="Pfam" id="PF00931"/>
    </source>
</evidence>
<protein>
    <submittedName>
        <fullName evidence="11">Disease resistance protein RPM1</fullName>
    </submittedName>
</protein>
<dbReference type="InterPro" id="IPR002182">
    <property type="entry name" value="NB-ARC"/>
</dbReference>
<feature type="domain" description="Disease resistance N-terminal" evidence="8">
    <location>
        <begin position="11"/>
        <end position="108"/>
    </location>
</feature>
<evidence type="ECO:0000256" key="1">
    <source>
        <dbReference type="ARBA" id="ARBA00008894"/>
    </source>
</evidence>
<dbReference type="Pfam" id="PF23559">
    <property type="entry name" value="WHD_DRP"/>
    <property type="match status" value="1"/>
</dbReference>
<sequence length="916" mass="105211">MAEATAAILTALQLLGQALATEIVKEVHSHASEISSTFSNLEVRMKKIRSEFQVMQSFLDQMEIHDQSNDQSNMPMMTWLVEVQKVAERIKGILDEFKHLVGTQKFGGKRFFVKSLFKEPSALVALKEIVKRLACEEECLEHLGKIKERWVPVTRAEVGTSTNDVNQCPVREAVFSYSTDEPDLVGIDENKTKLTNLINSKESHLSLISVWGMGGIGKTTLVTSVFNREREHFSCNAQICISQNYKAEQVLRNLIYEICNSEERNQIKTDNMELRGLKEALRGLLRQRKYLIVLDDAWDQNSYQGLRDVFVDSNQGSRIIITTRNADVASLAKESYRLELKPLPVGESWKIFSRKAFQFERNHVCPPPLVKWAKNIVSKCNGLPLALVSLGSILSTCAKTESEWKRVHDELSCELQNNLNLDQLRSVLILSFNYLPKHLKNCFLYCCMFPEDYLFARKKLIRLWIAEEFVEQRGASTLEETAEGYLSELINRSMLQVVKKNSFGRVKRCRMHDTLRELATSLCMKNNFCLLYEGRESINRDMHVSRLSIIKSGNKICYQVPPQQLRTLMSFDHSIVQSPLVATEILKFTYLTVLSLENLSIESVPDKIGNLFNLHYLGLRNTKVKLLPNSIEKLHNLKTLDLMGSEIRKLPDGIVKLKKLRHLFAETLIDSTCNLLRSRSGIYIPNGIFYLKDLQTLKAVESNSTVVKELGNLTQLRSFRIWNVKENESTELCRSLSKMSSLSYLAINASHQHELLQLRDLNLPRIQKLVLHARLNEDMLKSPLFQISGEGIQELWLGWSQLQHDPLPALSHLKNLTFLALRKAYEGQKLVFKAGWFPKLKILVLSQMPNLIQVEMEQYTMVSLEKILFRELNQLVKFPKGIERLFNLKCMICKDVYFEGFAKGTYKKYHFICQVV</sequence>
<dbReference type="GO" id="GO:0002758">
    <property type="term" value="P:innate immune response-activating signaling pathway"/>
    <property type="evidence" value="ECO:0007669"/>
    <property type="project" value="UniProtKB-ARBA"/>
</dbReference>
<name>A0AAV8HBP1_9POAL</name>
<dbReference type="SUPFAM" id="SSF52540">
    <property type="entry name" value="P-loop containing nucleoside triphosphate hydrolases"/>
    <property type="match status" value="1"/>
</dbReference>
<dbReference type="FunFam" id="1.10.10.10:FF:000322">
    <property type="entry name" value="Probable disease resistance protein At1g63360"/>
    <property type="match status" value="1"/>
</dbReference>
<dbReference type="Gene3D" id="1.10.10.10">
    <property type="entry name" value="Winged helix-like DNA-binding domain superfamily/Winged helix DNA-binding domain"/>
    <property type="match status" value="1"/>
</dbReference>
<dbReference type="Gene3D" id="3.40.50.300">
    <property type="entry name" value="P-loop containing nucleotide triphosphate hydrolases"/>
    <property type="match status" value="1"/>
</dbReference>
<feature type="chain" id="PRO_5043922416" evidence="6">
    <location>
        <begin position="21"/>
        <end position="916"/>
    </location>
</feature>
<accession>A0AAV8HBP1</accession>
<evidence type="ECO:0000256" key="5">
    <source>
        <dbReference type="ARBA" id="ARBA00022821"/>
    </source>
</evidence>
<dbReference type="Proteomes" id="UP001140206">
    <property type="component" value="Chromosome 1"/>
</dbReference>